<dbReference type="AlphaFoldDB" id="A0A8J1Y3G0"/>
<evidence type="ECO:0000313" key="2">
    <source>
        <dbReference type="EMBL" id="CAH1781596.1"/>
    </source>
</evidence>
<dbReference type="InterPro" id="IPR036452">
    <property type="entry name" value="Ribo_hydro-like"/>
</dbReference>
<dbReference type="CDD" id="cd02649">
    <property type="entry name" value="nuc_hydro_CeIAG"/>
    <property type="match status" value="1"/>
</dbReference>
<organism evidence="2 3">
    <name type="scientific">Owenia fusiformis</name>
    <name type="common">Polychaete worm</name>
    <dbReference type="NCBI Taxonomy" id="6347"/>
    <lineage>
        <taxon>Eukaryota</taxon>
        <taxon>Metazoa</taxon>
        <taxon>Spiralia</taxon>
        <taxon>Lophotrochozoa</taxon>
        <taxon>Annelida</taxon>
        <taxon>Polychaeta</taxon>
        <taxon>Sedentaria</taxon>
        <taxon>Canalipalpata</taxon>
        <taxon>Sabellida</taxon>
        <taxon>Oweniida</taxon>
        <taxon>Oweniidae</taxon>
        <taxon>Owenia</taxon>
    </lineage>
</organism>
<comment type="similarity">
    <text evidence="1">Belongs to the IUNH family.</text>
</comment>
<evidence type="ECO:0000313" key="3">
    <source>
        <dbReference type="Proteomes" id="UP000749559"/>
    </source>
</evidence>
<dbReference type="PANTHER" id="PTHR46190:SF1">
    <property type="entry name" value="SI:CH211-201H21.5"/>
    <property type="match status" value="1"/>
</dbReference>
<comment type="caution">
    <text evidence="2">The sequence shown here is derived from an EMBL/GenBank/DDBJ whole genome shotgun (WGS) entry which is preliminary data.</text>
</comment>
<dbReference type="Pfam" id="PF01156">
    <property type="entry name" value="IU_nuc_hydro"/>
    <property type="match status" value="1"/>
</dbReference>
<dbReference type="InterPro" id="IPR052775">
    <property type="entry name" value="IUN_hydrolase"/>
</dbReference>
<dbReference type="InterPro" id="IPR001910">
    <property type="entry name" value="Inosine/uridine_hydrolase_dom"/>
</dbReference>
<dbReference type="EMBL" id="CAIIXF020000004">
    <property type="protein sequence ID" value="CAH1781596.1"/>
    <property type="molecule type" value="Genomic_DNA"/>
</dbReference>
<dbReference type="GO" id="GO:0016799">
    <property type="term" value="F:hydrolase activity, hydrolyzing N-glycosyl compounds"/>
    <property type="evidence" value="ECO:0007669"/>
    <property type="project" value="InterPro"/>
</dbReference>
<sequence>MGKLVLESQLVDTKIRVRKVPALLKTQKSKKIHFGLIKHWQLRMKRKVIIDTDPGIDDAKAIIMALAQPDWEVIAITLVNGNCKIKHQVNNIARLLHVCERTEIPVYKGSECSLLGNYDLQTGHHGVDGFGDVFTYDVNKSMIRDENASIAIVDLVKKYQGEVTLITIGPLTNIAMAIRLAPSLGSQLKDCFIMGGNIHGHGNVKPCAEFNFACDPESAHIVLNELRPPSPITLVPLECCNVSHLNWDIYKRLGKIGSKKNNFTQQIDRYTAREKMEAGERMIVYDECAVAAAIDGNTIEDYFEVYVTVELNGQYTRGQCVIDYEMYLKKSPNCKVIKKMSQKKFEELIFHSLK</sequence>
<accession>A0A8J1Y3G0</accession>
<name>A0A8J1Y3G0_OWEFU</name>
<dbReference type="Proteomes" id="UP000749559">
    <property type="component" value="Unassembled WGS sequence"/>
</dbReference>
<gene>
    <name evidence="2" type="ORF">OFUS_LOCUS8158</name>
</gene>
<evidence type="ECO:0000256" key="1">
    <source>
        <dbReference type="ARBA" id="ARBA00009176"/>
    </source>
</evidence>
<keyword evidence="3" id="KW-1185">Reference proteome</keyword>
<protein>
    <submittedName>
        <fullName evidence="2">Uncharacterized protein</fullName>
    </submittedName>
</protein>
<dbReference type="PANTHER" id="PTHR46190">
    <property type="entry name" value="SI:CH211-201H21.5-RELATED"/>
    <property type="match status" value="1"/>
</dbReference>
<dbReference type="OrthoDB" id="432381at2759"/>
<dbReference type="Gene3D" id="3.90.245.10">
    <property type="entry name" value="Ribonucleoside hydrolase-like"/>
    <property type="match status" value="1"/>
</dbReference>
<dbReference type="SUPFAM" id="SSF53590">
    <property type="entry name" value="Nucleoside hydrolase"/>
    <property type="match status" value="1"/>
</dbReference>
<reference evidence="2" key="1">
    <citation type="submission" date="2022-03" db="EMBL/GenBank/DDBJ databases">
        <authorList>
            <person name="Martin C."/>
        </authorList>
    </citation>
    <scope>NUCLEOTIDE SEQUENCE</scope>
</reference>
<proteinExistence type="inferred from homology"/>